<dbReference type="EMBL" id="VSRR010065595">
    <property type="protein sequence ID" value="MPC84506.1"/>
    <property type="molecule type" value="Genomic_DNA"/>
</dbReference>
<accession>A0A5B7IS81</accession>
<proteinExistence type="predicted"/>
<sequence>MLHCLSTLFLQNCFTCSNAKPRKLTIPPHHTCHYRPPSLNTRINHPSNFPYLSLSFYSILIIPLSPNIVPEFPPSLTPSAFQTSPEHSSIPPHNGLTTPSPFHSSILFPTVSPSPHLSSFHSSTWPGCPFTSPCLPSHSTPQLPHLAPVMAVIRRQCCQRRDTTPVSPTPAVTFNRCSVAKITEHTAPPAGL</sequence>
<evidence type="ECO:0000313" key="1">
    <source>
        <dbReference type="EMBL" id="MPC84506.1"/>
    </source>
</evidence>
<reference evidence="1 2" key="1">
    <citation type="submission" date="2019-05" db="EMBL/GenBank/DDBJ databases">
        <title>Another draft genome of Portunus trituberculatus and its Hox gene families provides insights of decapod evolution.</title>
        <authorList>
            <person name="Jeong J.-H."/>
            <person name="Song I."/>
            <person name="Kim S."/>
            <person name="Choi T."/>
            <person name="Kim D."/>
            <person name="Ryu S."/>
            <person name="Kim W."/>
        </authorList>
    </citation>
    <scope>NUCLEOTIDE SEQUENCE [LARGE SCALE GENOMIC DNA]</scope>
    <source>
        <tissue evidence="1">Muscle</tissue>
    </source>
</reference>
<protein>
    <submittedName>
        <fullName evidence="1">Uncharacterized protein</fullName>
    </submittedName>
</protein>
<dbReference type="AlphaFoldDB" id="A0A5B7IS81"/>
<dbReference type="Proteomes" id="UP000324222">
    <property type="component" value="Unassembled WGS sequence"/>
</dbReference>
<organism evidence="1 2">
    <name type="scientific">Portunus trituberculatus</name>
    <name type="common">Swimming crab</name>
    <name type="synonym">Neptunus trituberculatus</name>
    <dbReference type="NCBI Taxonomy" id="210409"/>
    <lineage>
        <taxon>Eukaryota</taxon>
        <taxon>Metazoa</taxon>
        <taxon>Ecdysozoa</taxon>
        <taxon>Arthropoda</taxon>
        <taxon>Crustacea</taxon>
        <taxon>Multicrustacea</taxon>
        <taxon>Malacostraca</taxon>
        <taxon>Eumalacostraca</taxon>
        <taxon>Eucarida</taxon>
        <taxon>Decapoda</taxon>
        <taxon>Pleocyemata</taxon>
        <taxon>Brachyura</taxon>
        <taxon>Eubrachyura</taxon>
        <taxon>Portunoidea</taxon>
        <taxon>Portunidae</taxon>
        <taxon>Portuninae</taxon>
        <taxon>Portunus</taxon>
    </lineage>
</organism>
<evidence type="ECO:0000313" key="2">
    <source>
        <dbReference type="Proteomes" id="UP000324222"/>
    </source>
</evidence>
<comment type="caution">
    <text evidence="1">The sequence shown here is derived from an EMBL/GenBank/DDBJ whole genome shotgun (WGS) entry which is preliminary data.</text>
</comment>
<name>A0A5B7IS81_PORTR</name>
<keyword evidence="2" id="KW-1185">Reference proteome</keyword>
<gene>
    <name evidence="1" type="ORF">E2C01_079245</name>
</gene>